<dbReference type="PROSITE" id="PS51257">
    <property type="entry name" value="PROKAR_LIPOPROTEIN"/>
    <property type="match status" value="1"/>
</dbReference>
<dbReference type="EMBL" id="JAFLNA010000008">
    <property type="protein sequence ID" value="MBO0132289.1"/>
    <property type="molecule type" value="Genomic_DNA"/>
</dbReference>
<proteinExistence type="predicted"/>
<keyword evidence="2" id="KW-1185">Reference proteome</keyword>
<protein>
    <recommendedName>
        <fullName evidence="3">Lipoprotein</fullName>
    </recommendedName>
</protein>
<comment type="caution">
    <text evidence="1">The sequence shown here is derived from an EMBL/GenBank/DDBJ whole genome shotgun (WGS) entry which is preliminary data.</text>
</comment>
<dbReference type="RefSeq" id="WP_207134724.1">
    <property type="nucleotide sequence ID" value="NZ_JAFLNA010000008.1"/>
</dbReference>
<name>A0ABS3EJZ0_9HYPH</name>
<reference evidence="1 2" key="1">
    <citation type="submission" date="2021-03" db="EMBL/GenBank/DDBJ databases">
        <title>Whole genome sequence of Agrobacterium sp. strain Rnr.</title>
        <authorList>
            <person name="Mafakheri H."/>
            <person name="Taghavi S.M."/>
            <person name="Nemanja K."/>
            <person name="Osdaghi E."/>
        </authorList>
    </citation>
    <scope>NUCLEOTIDE SEQUENCE [LARGE SCALE GENOMIC DNA]</scope>
    <source>
        <strain evidence="1 2">Rnr</strain>
    </source>
</reference>
<dbReference type="Proteomes" id="UP000664699">
    <property type="component" value="Unassembled WGS sequence"/>
</dbReference>
<evidence type="ECO:0000313" key="2">
    <source>
        <dbReference type="Proteomes" id="UP000664699"/>
    </source>
</evidence>
<evidence type="ECO:0008006" key="3">
    <source>
        <dbReference type="Google" id="ProtNLM"/>
    </source>
</evidence>
<evidence type="ECO:0000313" key="1">
    <source>
        <dbReference type="EMBL" id="MBO0132289.1"/>
    </source>
</evidence>
<gene>
    <name evidence="1" type="ORF">JZX89_16265</name>
</gene>
<sequence>MRKSGYLIVAGTMLSGCTNVPAFDLTPTEKAYGSPIVRVASIMANLKCELWDAANSHEEMPQFLNDPSLRLADRVTDDESRKFTMKNIFGAIAYVGEVELTIDATQTTGSNPSLSFPGLGSSAHPFEIGVNAEVSQKGHRSNTTYHSVDFERLVAGSEQPPAAKPSVPCGQGRELAGRIGLEENLKMGLVASSMNDISVWPKSASYPNVSSTVEDKYTGGQIHAVIDFTTTMSVSGGPSWELKHFEGPNSDSGLFNHRREALNQVAFTFLPVCIRDAYAGTRNGTRWEYKPKLPHGTPAWANYLPPCRAPGVAQRKNQALNQAHDTNIRSLDNIRFRAF</sequence>
<accession>A0ABS3EJZ0</accession>
<organism evidence="1 2">
    <name type="scientific">Agrobacterium burrii</name>
    <dbReference type="NCBI Taxonomy" id="2815339"/>
    <lineage>
        <taxon>Bacteria</taxon>
        <taxon>Pseudomonadati</taxon>
        <taxon>Pseudomonadota</taxon>
        <taxon>Alphaproteobacteria</taxon>
        <taxon>Hyphomicrobiales</taxon>
        <taxon>Rhizobiaceae</taxon>
        <taxon>Rhizobium/Agrobacterium group</taxon>
        <taxon>Agrobacterium</taxon>
        <taxon>Agrobacterium tumefaciens complex</taxon>
    </lineage>
</organism>